<organism evidence="1 2">
    <name type="scientific">Gigaspora rosea</name>
    <dbReference type="NCBI Taxonomy" id="44941"/>
    <lineage>
        <taxon>Eukaryota</taxon>
        <taxon>Fungi</taxon>
        <taxon>Fungi incertae sedis</taxon>
        <taxon>Mucoromycota</taxon>
        <taxon>Glomeromycotina</taxon>
        <taxon>Glomeromycetes</taxon>
        <taxon>Diversisporales</taxon>
        <taxon>Gigasporaceae</taxon>
        <taxon>Gigaspora</taxon>
    </lineage>
</organism>
<dbReference type="AlphaFoldDB" id="A0A397U9N0"/>
<keyword evidence="2" id="KW-1185">Reference proteome</keyword>
<evidence type="ECO:0000313" key="2">
    <source>
        <dbReference type="Proteomes" id="UP000266673"/>
    </source>
</evidence>
<gene>
    <name evidence="1" type="ORF">C2G38_2215627</name>
</gene>
<dbReference type="OrthoDB" id="2303275at2759"/>
<dbReference type="EMBL" id="QKWP01001725">
    <property type="protein sequence ID" value="RIB07010.1"/>
    <property type="molecule type" value="Genomic_DNA"/>
</dbReference>
<name>A0A397U9N0_9GLOM</name>
<proteinExistence type="predicted"/>
<protein>
    <submittedName>
        <fullName evidence="1">Uncharacterized protein</fullName>
    </submittedName>
</protein>
<comment type="caution">
    <text evidence="1">The sequence shown here is derived from an EMBL/GenBank/DDBJ whole genome shotgun (WGS) entry which is preliminary data.</text>
</comment>
<dbReference type="Proteomes" id="UP000266673">
    <property type="component" value="Unassembled WGS sequence"/>
</dbReference>
<reference evidence="1 2" key="1">
    <citation type="submission" date="2018-06" db="EMBL/GenBank/DDBJ databases">
        <title>Comparative genomics reveals the genomic features of Rhizophagus irregularis, R. cerebriforme, R. diaphanum and Gigaspora rosea, and their symbiotic lifestyle signature.</title>
        <authorList>
            <person name="Morin E."/>
            <person name="San Clemente H."/>
            <person name="Chen E.C.H."/>
            <person name="De La Providencia I."/>
            <person name="Hainaut M."/>
            <person name="Kuo A."/>
            <person name="Kohler A."/>
            <person name="Murat C."/>
            <person name="Tang N."/>
            <person name="Roy S."/>
            <person name="Loubradou J."/>
            <person name="Henrissat B."/>
            <person name="Grigoriev I.V."/>
            <person name="Corradi N."/>
            <person name="Roux C."/>
            <person name="Martin F.M."/>
        </authorList>
    </citation>
    <scope>NUCLEOTIDE SEQUENCE [LARGE SCALE GENOMIC DNA]</scope>
    <source>
        <strain evidence="1 2">DAOM 194757</strain>
    </source>
</reference>
<evidence type="ECO:0000313" key="1">
    <source>
        <dbReference type="EMBL" id="RIB07010.1"/>
    </source>
</evidence>
<sequence>MLGLVIPTIIDKKAKSMKLINNRPGYDMRYVESYIYNYCSINNYQQFFDDLFEIERQYDTLSIIRPHETPREWGKFVDHDYYRPRIHKTRMAICLDCWKLIQVNDEKPKKQS</sequence>
<accession>A0A397U9N0</accession>